<dbReference type="Proteomes" id="UP000256601">
    <property type="component" value="Unassembled WGS sequence"/>
</dbReference>
<accession>A0A371BZ65</accession>
<dbReference type="EMBL" id="KZ859088">
    <property type="protein sequence ID" value="RDW23388.1"/>
    <property type="molecule type" value="Genomic_DNA"/>
</dbReference>
<evidence type="ECO:0000313" key="3">
    <source>
        <dbReference type="Proteomes" id="UP000256601"/>
    </source>
</evidence>
<dbReference type="AlphaFoldDB" id="A0A371BZ65"/>
<reference evidence="2 3" key="1">
    <citation type="submission" date="2018-07" db="EMBL/GenBank/DDBJ databases">
        <title>Draft Genome Assemblies for Five Robust Yarrowia lipolytica Strains Exhibiting High Lipid Production and Pentose Sugar Utilization and Sugar Alcohol Secretion from Undetoxified Lignocellulosic Biomass Hydrolysates.</title>
        <authorList>
            <consortium name="DOE Joint Genome Institute"/>
            <person name="Walker C."/>
            <person name="Ryu S."/>
            <person name="Na H."/>
            <person name="Zane M."/>
            <person name="LaButti K."/>
            <person name="Lipzen A."/>
            <person name="Haridas S."/>
            <person name="Barry K."/>
            <person name="Grigoriev I.V."/>
            <person name="Quarterman J."/>
            <person name="Slininger P."/>
            <person name="Dien B."/>
            <person name="Trinh C.T."/>
        </authorList>
    </citation>
    <scope>NUCLEOTIDE SEQUENCE [LARGE SCALE GENOMIC DNA]</scope>
    <source>
        <strain evidence="2 3">YB392</strain>
    </source>
</reference>
<protein>
    <submittedName>
        <fullName evidence="2">Uncharacterized protein</fullName>
    </submittedName>
</protein>
<keyword evidence="1" id="KW-0812">Transmembrane</keyword>
<keyword evidence="1" id="KW-1133">Transmembrane helix</keyword>
<proteinExistence type="predicted"/>
<evidence type="ECO:0000313" key="2">
    <source>
        <dbReference type="EMBL" id="RDW23388.1"/>
    </source>
</evidence>
<feature type="transmembrane region" description="Helical" evidence="1">
    <location>
        <begin position="62"/>
        <end position="87"/>
    </location>
</feature>
<gene>
    <name evidence="2" type="ORF">B0I71DRAFT_136018</name>
</gene>
<evidence type="ECO:0000256" key="1">
    <source>
        <dbReference type="SAM" id="Phobius"/>
    </source>
</evidence>
<organism evidence="2 3">
    <name type="scientific">Yarrowia lipolytica</name>
    <name type="common">Candida lipolytica</name>
    <dbReference type="NCBI Taxonomy" id="4952"/>
    <lineage>
        <taxon>Eukaryota</taxon>
        <taxon>Fungi</taxon>
        <taxon>Dikarya</taxon>
        <taxon>Ascomycota</taxon>
        <taxon>Saccharomycotina</taxon>
        <taxon>Dipodascomycetes</taxon>
        <taxon>Dipodascales</taxon>
        <taxon>Dipodascales incertae sedis</taxon>
        <taxon>Yarrowia</taxon>
    </lineage>
</organism>
<keyword evidence="1" id="KW-0472">Membrane</keyword>
<sequence length="258" mass="28560">MIHLRLDVLNRHGQGRRYFLESRGNGTGSDEPGVRTHISTFSFCLGCGIHIHSGRCVFFSNVIIFVGLTINFGPLNISVILLIAFTLHLPDVVFRRRFAPALERLFLFVDQIVEIEPFGFGLGVLEFRELGRVVAEVRGVEQTCFSAVGRGQRHVVCGDNARDRGNTRVGVLGMRHGALVARRLCVCSCRWGCGRSRGRGCGCSCRWRRRRTGLLVSWCVCVSVCACVVVLCHVILQLLGFVLIVLLQVQHGLGVELG</sequence>
<feature type="transmembrane region" description="Helical" evidence="1">
    <location>
        <begin position="214"/>
        <end position="247"/>
    </location>
</feature>
<name>A0A371BZ65_YARLL</name>